<dbReference type="GO" id="GO:0006935">
    <property type="term" value="P:chemotaxis"/>
    <property type="evidence" value="ECO:0007669"/>
    <property type="project" value="InterPro"/>
</dbReference>
<comment type="caution">
    <text evidence="2">The sequence shown here is derived from an EMBL/GenBank/DDBJ whole genome shotgun (WGS) entry which is preliminary data.</text>
</comment>
<proteinExistence type="predicted"/>
<dbReference type="InterPro" id="IPR004105">
    <property type="entry name" value="CheA-like_dim"/>
</dbReference>
<dbReference type="Gene3D" id="1.10.287.560">
    <property type="entry name" value="Histidine kinase CheA-like, homodimeric domain"/>
    <property type="match status" value="1"/>
</dbReference>
<dbReference type="InterPro" id="IPR051315">
    <property type="entry name" value="Bact_Chemotaxis_CheA"/>
</dbReference>
<dbReference type="AlphaFoldDB" id="T1AKY6"/>
<evidence type="ECO:0000259" key="1">
    <source>
        <dbReference type="SMART" id="SM01231"/>
    </source>
</evidence>
<dbReference type="InterPro" id="IPR036097">
    <property type="entry name" value="HisK_dim/P_sf"/>
</dbReference>
<gene>
    <name evidence="2" type="ORF">B1A_11223</name>
</gene>
<evidence type="ECO:0000313" key="2">
    <source>
        <dbReference type="EMBL" id="EQD57143.1"/>
    </source>
</evidence>
<sequence>MNLVGELVLGRNRLVRLATDTRDNEDWEKQQKDIAEAVIQLSRVTTDLQLAVIKTRMQPIKKVLGKFPRMVRDLSRKLGKEARLELSGEDTELDKSVIEEIGDPLVHIIRNAIDHGLEMP</sequence>
<name>T1AKY6_9ZZZZ</name>
<dbReference type="GO" id="GO:0005737">
    <property type="term" value="C:cytoplasm"/>
    <property type="evidence" value="ECO:0007669"/>
    <property type="project" value="InterPro"/>
</dbReference>
<dbReference type="SMART" id="SM01231">
    <property type="entry name" value="H-kinase_dim"/>
    <property type="match status" value="1"/>
</dbReference>
<dbReference type="GO" id="GO:0000155">
    <property type="term" value="F:phosphorelay sensor kinase activity"/>
    <property type="evidence" value="ECO:0007669"/>
    <property type="project" value="InterPro"/>
</dbReference>
<dbReference type="SUPFAM" id="SSF55874">
    <property type="entry name" value="ATPase domain of HSP90 chaperone/DNA topoisomerase II/histidine kinase"/>
    <property type="match status" value="1"/>
</dbReference>
<organism evidence="2">
    <name type="scientific">mine drainage metagenome</name>
    <dbReference type="NCBI Taxonomy" id="410659"/>
    <lineage>
        <taxon>unclassified sequences</taxon>
        <taxon>metagenomes</taxon>
        <taxon>ecological metagenomes</taxon>
    </lineage>
</organism>
<feature type="non-terminal residue" evidence="2">
    <location>
        <position position="120"/>
    </location>
</feature>
<protein>
    <submittedName>
        <fullName evidence="2">Autophosphorylating histidine kinase</fullName>
    </submittedName>
</protein>
<dbReference type="PANTHER" id="PTHR43395:SF1">
    <property type="entry name" value="CHEMOTAXIS PROTEIN CHEA"/>
    <property type="match status" value="1"/>
</dbReference>
<dbReference type="SUPFAM" id="SSF47384">
    <property type="entry name" value="Homodimeric domain of signal transducing histidine kinase"/>
    <property type="match status" value="1"/>
</dbReference>
<accession>T1AKY6</accession>
<dbReference type="Gene3D" id="3.30.565.10">
    <property type="entry name" value="Histidine kinase-like ATPase, C-terminal domain"/>
    <property type="match status" value="1"/>
</dbReference>
<dbReference type="InterPro" id="IPR037006">
    <property type="entry name" value="CheA-like_homodim_sf"/>
</dbReference>
<feature type="domain" description="Histidine kinase CheA-like homodimeric" evidence="1">
    <location>
        <begin position="1"/>
        <end position="55"/>
    </location>
</feature>
<dbReference type="EMBL" id="AUZX01008013">
    <property type="protein sequence ID" value="EQD57143.1"/>
    <property type="molecule type" value="Genomic_DNA"/>
</dbReference>
<keyword evidence="2" id="KW-0418">Kinase</keyword>
<dbReference type="InterPro" id="IPR036890">
    <property type="entry name" value="HATPase_C_sf"/>
</dbReference>
<keyword evidence="2" id="KW-0808">Transferase</keyword>
<reference evidence="2" key="1">
    <citation type="submission" date="2013-08" db="EMBL/GenBank/DDBJ databases">
        <authorList>
            <person name="Mendez C."/>
            <person name="Richter M."/>
            <person name="Ferrer M."/>
            <person name="Sanchez J."/>
        </authorList>
    </citation>
    <scope>NUCLEOTIDE SEQUENCE</scope>
</reference>
<reference evidence="2" key="2">
    <citation type="journal article" date="2014" name="ISME J.">
        <title>Microbial stratification in low pH oxic and suboxic macroscopic growths along an acid mine drainage.</title>
        <authorList>
            <person name="Mendez-Garcia C."/>
            <person name="Mesa V."/>
            <person name="Sprenger R.R."/>
            <person name="Richter M."/>
            <person name="Diez M.S."/>
            <person name="Solano J."/>
            <person name="Bargiela R."/>
            <person name="Golyshina O.V."/>
            <person name="Manteca A."/>
            <person name="Ramos J.L."/>
            <person name="Gallego J.R."/>
            <person name="Llorente I."/>
            <person name="Martins Dos Santos V.A."/>
            <person name="Jensen O.N."/>
            <person name="Pelaez A.I."/>
            <person name="Sanchez J."/>
            <person name="Ferrer M."/>
        </authorList>
    </citation>
    <scope>NUCLEOTIDE SEQUENCE</scope>
</reference>
<dbReference type="PANTHER" id="PTHR43395">
    <property type="entry name" value="SENSOR HISTIDINE KINASE CHEA"/>
    <property type="match status" value="1"/>
</dbReference>
<dbReference type="Pfam" id="PF02895">
    <property type="entry name" value="H-kinase_dim"/>
    <property type="match status" value="1"/>
</dbReference>